<evidence type="ECO:0000259" key="6">
    <source>
        <dbReference type="PROSITE" id="PS50188"/>
    </source>
</evidence>
<dbReference type="InterPro" id="IPR000315">
    <property type="entry name" value="Znf_B-box"/>
</dbReference>
<evidence type="ECO:0000256" key="4">
    <source>
        <dbReference type="SAM" id="Coils"/>
    </source>
</evidence>
<protein>
    <submittedName>
        <fullName evidence="8">Tripartite motif-containing protein 16</fullName>
    </submittedName>
</protein>
<evidence type="ECO:0000313" key="8">
    <source>
        <dbReference type="RefSeq" id="XP_033817518.1"/>
    </source>
</evidence>
<proteinExistence type="predicted"/>
<evidence type="ECO:0000256" key="2">
    <source>
        <dbReference type="ARBA" id="ARBA00022771"/>
    </source>
</evidence>
<evidence type="ECO:0000256" key="5">
    <source>
        <dbReference type="SAM" id="MobiDB-lite"/>
    </source>
</evidence>
<dbReference type="CDD" id="cd19769">
    <property type="entry name" value="Bbox2_TRIM16-like"/>
    <property type="match status" value="1"/>
</dbReference>
<dbReference type="InterPro" id="IPR058030">
    <property type="entry name" value="TRIM8/14/16/25/29/45/65_CC"/>
</dbReference>
<dbReference type="FunCoup" id="A0A6P8SMC4">
    <property type="interactions" value="560"/>
</dbReference>
<dbReference type="InterPro" id="IPR001870">
    <property type="entry name" value="B30.2/SPRY"/>
</dbReference>
<keyword evidence="7" id="KW-1185">Reference proteome</keyword>
<accession>A0A6P8SMC4</accession>
<evidence type="ECO:0000313" key="7">
    <source>
        <dbReference type="Proteomes" id="UP000515159"/>
    </source>
</evidence>
<dbReference type="PANTHER" id="PTHR25465">
    <property type="entry name" value="B-BOX DOMAIN CONTAINING"/>
    <property type="match status" value="1"/>
</dbReference>
<dbReference type="Pfam" id="PF00643">
    <property type="entry name" value="zf-B_box"/>
    <property type="match status" value="1"/>
</dbReference>
<keyword evidence="1" id="KW-0479">Metal-binding</keyword>
<dbReference type="CDD" id="cd19839">
    <property type="entry name" value="Bbox1_TRIM16"/>
    <property type="match status" value="1"/>
</dbReference>
<feature type="coiled-coil region" evidence="4">
    <location>
        <begin position="198"/>
        <end position="225"/>
    </location>
</feature>
<dbReference type="PRINTS" id="PR01407">
    <property type="entry name" value="BUTYPHLNCDUF"/>
</dbReference>
<dbReference type="CTD" id="10626"/>
<evidence type="ECO:0000256" key="3">
    <source>
        <dbReference type="ARBA" id="ARBA00022833"/>
    </source>
</evidence>
<dbReference type="Pfam" id="PF25600">
    <property type="entry name" value="TRIM_CC"/>
    <property type="match status" value="1"/>
</dbReference>
<sequence length="676" mass="75402">MADTGTSSSLPNTPSFERAPSYATLACEKRVSLGSSKDQKVKVENSSECKPASDPGLVADSAPPLNGTGEVTGKANASELDTTPQDTADTSTDVLCDFCLVEKVRAVKSCLTCMVSYCQAHLKPHIENPKLQSHRLVEPVKDFDLQSCLVHGKHLEWFCQTDLKCICEDCMAEEHRQHETITCTRARGDKEMELLQTTAEYDRKLKSAENAIVKLQANTASIQNSVAEAKGAINAQFDVLLEAVKNAQAHVFEFIEEKERVALNQSDGIKTHLEHKCTELKKSKEKIEDLAKHKNEIYFLQEYCEFKKSTGDDTLPSVYIGLKDKMSTIRDVVLDSTKNLVRVLESSYKDKLQEFAKEEDYGIKTMVSAIVPAKYRISVPEPKTRTDFLKYICMLTFDPVTAHRFLRLQEDKRKVTNSSPWQHPYPDHPERFEHWRQVLCLESLYMGRYYFEVEIKGEDIHVGMTYKCIDRKGSESNSTITGNDFSWSLKWSGKEFSVWHSDVELPIKAEKFTRIGVYLNYPRGSLSFYGVADATMTLLNKFENEFTEPLYAAFWLPKKENSVRIIDPDEAEIPKSVAPTSSVQAAPVTTISSVRSTTSKTPSTPTTEIPVSTTVKTVKVEMTTTQEPGSVTNGCLSPLSDSTKIVESLSTLSSVSGKATTSLPVGTPCSSKITTV</sequence>
<dbReference type="SMART" id="SM00336">
    <property type="entry name" value="BBOX"/>
    <property type="match status" value="1"/>
</dbReference>
<dbReference type="GeneID" id="117368214"/>
<dbReference type="Pfam" id="PF00622">
    <property type="entry name" value="SPRY"/>
    <property type="match status" value="1"/>
</dbReference>
<dbReference type="OrthoDB" id="6270329at2759"/>
<dbReference type="SMART" id="SM00589">
    <property type="entry name" value="PRY"/>
    <property type="match status" value="1"/>
</dbReference>
<dbReference type="InterPro" id="IPR043136">
    <property type="entry name" value="B30.2/SPRY_sf"/>
</dbReference>
<gene>
    <name evidence="8" type="primary">TRIM16</name>
</gene>
<dbReference type="SMART" id="SM00449">
    <property type="entry name" value="SPRY"/>
    <property type="match status" value="1"/>
</dbReference>
<dbReference type="PROSITE" id="PS50188">
    <property type="entry name" value="B302_SPRY"/>
    <property type="match status" value="1"/>
</dbReference>
<dbReference type="CDD" id="cd12890">
    <property type="entry name" value="SPRY_PRY_TRIM16"/>
    <property type="match status" value="1"/>
</dbReference>
<dbReference type="Gene3D" id="3.30.160.60">
    <property type="entry name" value="Classic Zinc Finger"/>
    <property type="match status" value="1"/>
</dbReference>
<dbReference type="AlphaFoldDB" id="A0A6P8SMC4"/>
<dbReference type="KEGG" id="gsh:117368214"/>
<feature type="region of interest" description="Disordered" evidence="5">
    <location>
        <begin position="32"/>
        <end position="86"/>
    </location>
</feature>
<dbReference type="InterPro" id="IPR003877">
    <property type="entry name" value="SPRY_dom"/>
</dbReference>
<keyword evidence="3" id="KW-0862">Zinc</keyword>
<feature type="domain" description="B30.2/SPRY" evidence="6">
    <location>
        <begin position="375"/>
        <end position="572"/>
    </location>
</feature>
<dbReference type="InterPro" id="IPR006574">
    <property type="entry name" value="PRY"/>
</dbReference>
<dbReference type="RefSeq" id="XP_033817518.1">
    <property type="nucleotide sequence ID" value="XM_033961627.1"/>
</dbReference>
<dbReference type="InterPro" id="IPR013320">
    <property type="entry name" value="ConA-like_dom_sf"/>
</dbReference>
<dbReference type="InterPro" id="IPR051051">
    <property type="entry name" value="E3_ubiq-ligase_TRIM/RNF"/>
</dbReference>
<dbReference type="InterPro" id="IPR003879">
    <property type="entry name" value="Butyrophylin_SPRY"/>
</dbReference>
<dbReference type="GO" id="GO:0005737">
    <property type="term" value="C:cytoplasm"/>
    <property type="evidence" value="ECO:0007669"/>
    <property type="project" value="UniProtKB-ARBA"/>
</dbReference>
<keyword evidence="2" id="KW-0863">Zinc-finger</keyword>
<dbReference type="Proteomes" id="UP000515159">
    <property type="component" value="Chromosome 10"/>
</dbReference>
<evidence type="ECO:0000256" key="1">
    <source>
        <dbReference type="ARBA" id="ARBA00022723"/>
    </source>
</evidence>
<name>A0A6P8SMC4_GEOSA</name>
<reference evidence="8" key="1">
    <citation type="submission" date="2025-08" db="UniProtKB">
        <authorList>
            <consortium name="RefSeq"/>
        </authorList>
    </citation>
    <scope>IDENTIFICATION</scope>
</reference>
<feature type="compositionally biased region" description="Basic and acidic residues" evidence="5">
    <location>
        <begin position="32"/>
        <end position="47"/>
    </location>
</feature>
<keyword evidence="4" id="KW-0175">Coiled coil</keyword>
<dbReference type="Gene3D" id="2.60.120.920">
    <property type="match status" value="1"/>
</dbReference>
<dbReference type="InParanoid" id="A0A6P8SMC4"/>
<dbReference type="SUPFAM" id="SSF49899">
    <property type="entry name" value="Concanavalin A-like lectins/glucanases"/>
    <property type="match status" value="1"/>
</dbReference>
<dbReference type="GO" id="GO:0008270">
    <property type="term" value="F:zinc ion binding"/>
    <property type="evidence" value="ECO:0007669"/>
    <property type="project" value="UniProtKB-KW"/>
</dbReference>
<dbReference type="Gene3D" id="4.10.830.40">
    <property type="match status" value="1"/>
</dbReference>
<organism evidence="7 8">
    <name type="scientific">Geotrypetes seraphini</name>
    <name type="common">Gaboon caecilian</name>
    <name type="synonym">Caecilia seraphini</name>
    <dbReference type="NCBI Taxonomy" id="260995"/>
    <lineage>
        <taxon>Eukaryota</taxon>
        <taxon>Metazoa</taxon>
        <taxon>Chordata</taxon>
        <taxon>Craniata</taxon>
        <taxon>Vertebrata</taxon>
        <taxon>Euteleostomi</taxon>
        <taxon>Amphibia</taxon>
        <taxon>Gymnophiona</taxon>
        <taxon>Geotrypetes</taxon>
    </lineage>
</organism>
<dbReference type="Pfam" id="PF13765">
    <property type="entry name" value="PRY"/>
    <property type="match status" value="1"/>
</dbReference>
<dbReference type="SUPFAM" id="SSF57845">
    <property type="entry name" value="B-box zinc-binding domain"/>
    <property type="match status" value="1"/>
</dbReference>
<dbReference type="PANTHER" id="PTHR25465:SF10">
    <property type="entry name" value="TRIPARTITE MOTIF-CONTAINING PROTEIN 16-RELATED"/>
    <property type="match status" value="1"/>
</dbReference>